<evidence type="ECO:0000313" key="1">
    <source>
        <dbReference type="EMBL" id="MBJ6123600.1"/>
    </source>
</evidence>
<gene>
    <name evidence="1" type="ORF">JAO74_17615</name>
</gene>
<dbReference type="Gene3D" id="1.10.10.10">
    <property type="entry name" value="Winged helix-like DNA-binding domain superfamily/Winged helix DNA-binding domain"/>
    <property type="match status" value="1"/>
</dbReference>
<proteinExistence type="predicted"/>
<accession>A0ABS0XV09</accession>
<dbReference type="InterPro" id="IPR009057">
    <property type="entry name" value="Homeodomain-like_sf"/>
</dbReference>
<protein>
    <submittedName>
        <fullName evidence="1">DUF433 domain-containing protein</fullName>
    </submittedName>
</protein>
<dbReference type="RefSeq" id="WP_199041354.1">
    <property type="nucleotide sequence ID" value="NZ_JAELXS010000017.1"/>
</dbReference>
<organism evidence="1 2">
    <name type="scientific">Sphingomonas mollis</name>
    <dbReference type="NCBI Taxonomy" id="2795726"/>
    <lineage>
        <taxon>Bacteria</taxon>
        <taxon>Pseudomonadati</taxon>
        <taxon>Pseudomonadota</taxon>
        <taxon>Alphaproteobacteria</taxon>
        <taxon>Sphingomonadales</taxon>
        <taxon>Sphingomonadaceae</taxon>
        <taxon>Sphingomonas</taxon>
    </lineage>
</organism>
<dbReference type="InterPro" id="IPR007367">
    <property type="entry name" value="DUF433"/>
</dbReference>
<comment type="caution">
    <text evidence="1">The sequence shown here is derived from an EMBL/GenBank/DDBJ whole genome shotgun (WGS) entry which is preliminary data.</text>
</comment>
<keyword evidence="2" id="KW-1185">Reference proteome</keyword>
<dbReference type="SUPFAM" id="SSF46689">
    <property type="entry name" value="Homeodomain-like"/>
    <property type="match status" value="1"/>
</dbReference>
<dbReference type="EMBL" id="JAELXS010000017">
    <property type="protein sequence ID" value="MBJ6123600.1"/>
    <property type="molecule type" value="Genomic_DNA"/>
</dbReference>
<dbReference type="Pfam" id="PF04255">
    <property type="entry name" value="DUF433"/>
    <property type="match status" value="1"/>
</dbReference>
<sequence>MTGTAELLRPTEAAVVSGVELSIVNHAIDRMLPPRLVRKGRGKSVSAEACFYIAFYHASANKLTADERRFAIFDVDKRVEPTSDMPARWASLLRHCVVRHDWLHIDLEPFLIQTHERWDRYVAALSMVKSDPGILGGTPVITGTRIPVHDVAASAAAGLPVSRIREAYRGLSEEQIELASLYARANPLQGRPPERRMLGEDSVITRRVIERRQATA</sequence>
<reference evidence="2" key="1">
    <citation type="submission" date="2020-12" db="EMBL/GenBank/DDBJ databases">
        <title>Hymenobacter sp.</title>
        <authorList>
            <person name="Kim M.K."/>
        </authorList>
    </citation>
    <scope>NUCLEOTIDE SEQUENCE [LARGE SCALE GENOMIC DNA]</scope>
    <source>
        <strain evidence="2">BT553</strain>
    </source>
</reference>
<dbReference type="Proteomes" id="UP000640426">
    <property type="component" value="Unassembled WGS sequence"/>
</dbReference>
<evidence type="ECO:0000313" key="2">
    <source>
        <dbReference type="Proteomes" id="UP000640426"/>
    </source>
</evidence>
<dbReference type="InterPro" id="IPR036388">
    <property type="entry name" value="WH-like_DNA-bd_sf"/>
</dbReference>
<name>A0ABS0XV09_9SPHN</name>